<organism evidence="4 5">
    <name type="scientific">Kribbella turkmenica</name>
    <dbReference type="NCBI Taxonomy" id="2530375"/>
    <lineage>
        <taxon>Bacteria</taxon>
        <taxon>Bacillati</taxon>
        <taxon>Actinomycetota</taxon>
        <taxon>Actinomycetes</taxon>
        <taxon>Propionibacteriales</taxon>
        <taxon>Kribbellaceae</taxon>
        <taxon>Kribbella</taxon>
    </lineage>
</organism>
<dbReference type="Proteomes" id="UP000295172">
    <property type="component" value="Unassembled WGS sequence"/>
</dbReference>
<keyword evidence="5" id="KW-1185">Reference proteome</keyword>
<dbReference type="InterPro" id="IPR050740">
    <property type="entry name" value="Aldehyde_DH_Superfamily"/>
</dbReference>
<dbReference type="RefSeq" id="WP_132321200.1">
    <property type="nucleotide sequence ID" value="NZ_SMKR01000067.1"/>
</dbReference>
<keyword evidence="2" id="KW-0560">Oxidoreductase</keyword>
<dbReference type="Gene3D" id="3.40.605.10">
    <property type="entry name" value="Aldehyde Dehydrogenase, Chain A, domain 1"/>
    <property type="match status" value="1"/>
</dbReference>
<comment type="similarity">
    <text evidence="1">Belongs to the aldehyde dehydrogenase family.</text>
</comment>
<sequence>MFIGGAWREASDGRTIDVLDPATEQLVAQVPNASDADLDDALAAAAAGFEVWRRTPPADRAEVLDRAGRLLIERSSAIAAVLTEEQGKPVAEAEAEVRQSAEYLSWFAGEAVRSYGRLLPTGPGHRAWVERRPIGPVAAFTAWNFPASLPARKLAPAVAYGCSIIVCPAIEAPRTAAGLVRALADAGVPDGVVNLVTGDPPRVSERLIGSGAIAKVTLTGSVPVGQTLVRLSAERLQPLTLELGGHAPVLVFDDLSDEQLGRTADAVVRAKFRNAGQVCISPSRIFVQRSMVDDFVAAVIERVDGLEIGPLANARRREAVAELVHSSRAKVHCGGVKPDGPGFFYPPTVLTDLPADAAVLRDEPFGPIMPILPFDGLEDGIAQANAVPYGLAAYVFTADLQRADVAVAGLEAGMIGVNEVALASAASPFGGVKLSGYGREGGTESLEAYTVATAVTTKGAP</sequence>
<accession>A0A4R4X197</accession>
<protein>
    <submittedName>
        <fullName evidence="4">NAD-dependent succinate-semialdehyde dehydrogenase</fullName>
    </submittedName>
</protein>
<dbReference type="FunFam" id="3.40.605.10:FF:000007">
    <property type="entry name" value="NAD/NADP-dependent betaine aldehyde dehydrogenase"/>
    <property type="match status" value="1"/>
</dbReference>
<dbReference type="EMBL" id="SMKR01000067">
    <property type="protein sequence ID" value="TDD23984.1"/>
    <property type="molecule type" value="Genomic_DNA"/>
</dbReference>
<dbReference type="Gene3D" id="3.40.309.10">
    <property type="entry name" value="Aldehyde Dehydrogenase, Chain A, domain 2"/>
    <property type="match status" value="1"/>
</dbReference>
<dbReference type="PANTHER" id="PTHR43353:SF5">
    <property type="entry name" value="SUCCINATE-SEMIALDEHYDE DEHYDROGENASE, MITOCHONDRIAL"/>
    <property type="match status" value="1"/>
</dbReference>
<dbReference type="InterPro" id="IPR016162">
    <property type="entry name" value="Ald_DH_N"/>
</dbReference>
<dbReference type="AlphaFoldDB" id="A0A4R4X197"/>
<dbReference type="InterPro" id="IPR016161">
    <property type="entry name" value="Ald_DH/histidinol_DH"/>
</dbReference>
<dbReference type="GO" id="GO:0009450">
    <property type="term" value="P:gamma-aminobutyric acid catabolic process"/>
    <property type="evidence" value="ECO:0007669"/>
    <property type="project" value="TreeGrafter"/>
</dbReference>
<dbReference type="InterPro" id="IPR016163">
    <property type="entry name" value="Ald_DH_C"/>
</dbReference>
<evidence type="ECO:0000313" key="4">
    <source>
        <dbReference type="EMBL" id="TDD23984.1"/>
    </source>
</evidence>
<evidence type="ECO:0000256" key="2">
    <source>
        <dbReference type="ARBA" id="ARBA00023002"/>
    </source>
</evidence>
<dbReference type="CDD" id="cd07103">
    <property type="entry name" value="ALDH_F5_SSADH_GabD"/>
    <property type="match status" value="1"/>
</dbReference>
<dbReference type="GO" id="GO:0004777">
    <property type="term" value="F:succinate-semialdehyde dehydrogenase (NAD+) activity"/>
    <property type="evidence" value="ECO:0007669"/>
    <property type="project" value="TreeGrafter"/>
</dbReference>
<dbReference type="PANTHER" id="PTHR43353">
    <property type="entry name" value="SUCCINATE-SEMIALDEHYDE DEHYDROGENASE, MITOCHONDRIAL"/>
    <property type="match status" value="1"/>
</dbReference>
<evidence type="ECO:0000313" key="5">
    <source>
        <dbReference type="Proteomes" id="UP000295172"/>
    </source>
</evidence>
<dbReference type="SUPFAM" id="SSF53720">
    <property type="entry name" value="ALDH-like"/>
    <property type="match status" value="1"/>
</dbReference>
<proteinExistence type="inferred from homology"/>
<evidence type="ECO:0000259" key="3">
    <source>
        <dbReference type="Pfam" id="PF00171"/>
    </source>
</evidence>
<reference evidence="4 5" key="1">
    <citation type="submission" date="2019-02" db="EMBL/GenBank/DDBJ databases">
        <title>Draft genome sequences of novel Actinobacteria.</title>
        <authorList>
            <person name="Sahin N."/>
            <person name="Ay H."/>
            <person name="Saygin H."/>
        </authorList>
    </citation>
    <scope>NUCLEOTIDE SEQUENCE [LARGE SCALE GENOMIC DNA]</scope>
    <source>
        <strain evidence="4 5">16K104</strain>
    </source>
</reference>
<dbReference type="InterPro" id="IPR015590">
    <property type="entry name" value="Aldehyde_DH_dom"/>
</dbReference>
<comment type="caution">
    <text evidence="4">The sequence shown here is derived from an EMBL/GenBank/DDBJ whole genome shotgun (WGS) entry which is preliminary data.</text>
</comment>
<gene>
    <name evidence="4" type="ORF">E1218_16990</name>
</gene>
<name>A0A4R4X197_9ACTN</name>
<dbReference type="OrthoDB" id="6882680at2"/>
<dbReference type="Pfam" id="PF00171">
    <property type="entry name" value="Aldedh"/>
    <property type="match status" value="1"/>
</dbReference>
<feature type="domain" description="Aldehyde dehydrogenase" evidence="3">
    <location>
        <begin position="7"/>
        <end position="454"/>
    </location>
</feature>
<evidence type="ECO:0000256" key="1">
    <source>
        <dbReference type="ARBA" id="ARBA00009986"/>
    </source>
</evidence>